<name>A0A8S0RLD0_OLEEU</name>
<evidence type="ECO:0000313" key="2">
    <source>
        <dbReference type="EMBL" id="CAA2980193.1"/>
    </source>
</evidence>
<dbReference type="PANTHER" id="PTHR34467">
    <property type="entry name" value="TRANSMEMBRANE PROTEIN"/>
    <property type="match status" value="1"/>
</dbReference>
<feature type="chain" id="PRO_5035752177" evidence="1">
    <location>
        <begin position="32"/>
        <end position="89"/>
    </location>
</feature>
<feature type="signal peptide" evidence="1">
    <location>
        <begin position="1"/>
        <end position="31"/>
    </location>
</feature>
<gene>
    <name evidence="2" type="ORF">OLEA9_A097730</name>
</gene>
<dbReference type="Gramene" id="OE9A097730T1">
    <property type="protein sequence ID" value="OE9A097730C1"/>
    <property type="gene ID" value="OE9A097730"/>
</dbReference>
<dbReference type="PANTHER" id="PTHR34467:SF1">
    <property type="entry name" value="OS05G0542300 PROTEIN"/>
    <property type="match status" value="1"/>
</dbReference>
<sequence length="89" mass="9762">MTTAMSLRIKISLLVSLFLLLFLLSPGTSQGFGIGVNKVDLLHEGWRPGTLHVHANPRKLLKVDASLDYDYAGPNPKHDSRGRRGGKNP</sequence>
<keyword evidence="1" id="KW-0732">Signal</keyword>
<accession>A0A8S0RLD0</accession>
<dbReference type="OrthoDB" id="1681778at2759"/>
<comment type="caution">
    <text evidence="2">The sequence shown here is derived from an EMBL/GenBank/DDBJ whole genome shotgun (WGS) entry which is preliminary data.</text>
</comment>
<proteinExistence type="predicted"/>
<dbReference type="AlphaFoldDB" id="A0A8S0RLD0"/>
<evidence type="ECO:0000313" key="3">
    <source>
        <dbReference type="Proteomes" id="UP000594638"/>
    </source>
</evidence>
<protein>
    <submittedName>
        <fullName evidence="2">Uncharacterized protein</fullName>
    </submittedName>
</protein>
<keyword evidence="3" id="KW-1185">Reference proteome</keyword>
<organism evidence="2 3">
    <name type="scientific">Olea europaea subsp. europaea</name>
    <dbReference type="NCBI Taxonomy" id="158383"/>
    <lineage>
        <taxon>Eukaryota</taxon>
        <taxon>Viridiplantae</taxon>
        <taxon>Streptophyta</taxon>
        <taxon>Embryophyta</taxon>
        <taxon>Tracheophyta</taxon>
        <taxon>Spermatophyta</taxon>
        <taxon>Magnoliopsida</taxon>
        <taxon>eudicotyledons</taxon>
        <taxon>Gunneridae</taxon>
        <taxon>Pentapetalae</taxon>
        <taxon>asterids</taxon>
        <taxon>lamiids</taxon>
        <taxon>Lamiales</taxon>
        <taxon>Oleaceae</taxon>
        <taxon>Oleeae</taxon>
        <taxon>Olea</taxon>
    </lineage>
</organism>
<dbReference type="EMBL" id="CACTIH010003642">
    <property type="protein sequence ID" value="CAA2980193.1"/>
    <property type="molecule type" value="Genomic_DNA"/>
</dbReference>
<dbReference type="Proteomes" id="UP000594638">
    <property type="component" value="Unassembled WGS sequence"/>
</dbReference>
<evidence type="ECO:0000256" key="1">
    <source>
        <dbReference type="SAM" id="SignalP"/>
    </source>
</evidence>
<reference evidence="2 3" key="1">
    <citation type="submission" date="2019-12" db="EMBL/GenBank/DDBJ databases">
        <authorList>
            <person name="Alioto T."/>
            <person name="Alioto T."/>
            <person name="Gomez Garrido J."/>
        </authorList>
    </citation>
    <scope>NUCLEOTIDE SEQUENCE [LARGE SCALE GENOMIC DNA]</scope>
</reference>